<dbReference type="GO" id="GO:0006352">
    <property type="term" value="P:DNA-templated transcription initiation"/>
    <property type="evidence" value="ECO:0007669"/>
    <property type="project" value="InterPro"/>
</dbReference>
<dbReference type="InterPro" id="IPR007127">
    <property type="entry name" value="RNA_pol_sigma_70_r1_1"/>
</dbReference>
<comment type="caution">
    <text evidence="3">The sequence shown here is derived from an EMBL/GenBank/DDBJ whole genome shotgun (WGS) entry which is preliminary data.</text>
</comment>
<dbReference type="Pfam" id="PF03979">
    <property type="entry name" value="Sigma70_r1_1"/>
    <property type="match status" value="1"/>
</dbReference>
<feature type="non-terminal residue" evidence="3">
    <location>
        <position position="1"/>
    </location>
</feature>
<accession>A0A0F9AY32</accession>
<sequence>HIYVKVIVSGKLFKVSNDPYGNPPNEFARMPSISADGNYISFSSAATNLAGHDTNRASDVFVSPRIAVRKTYRPRTYAKKTVAKRKKVKKKAAKKVKAKGSAKVDPGTAATEAAAAAAVAALGDLTDLNNIAEAMITSIIAKGKEQGYLTYEQLNENLPDEAVSPNRLDCLLMTFDEMGIQLIDEADVAKRGEADFSEADIKDADKLSKADDSVLESTLKSGAAKRIDDPVRMYLTQMGEIPLLTREEEINLARKIELTRLAFRRRVLESDYCARSAVEILQQVSDGALPFDRTMKMSSTENLVRSAVKSRMPENIDTANKLLDRNTVMFDKAILVKDIKEVKADIKQIHRNRRKAATLLEELSLRTSRIQPMMKKLQGIRKKMHQLESIIEKGPN</sequence>
<dbReference type="Pfam" id="PF00140">
    <property type="entry name" value="Sigma70_r1_2"/>
    <property type="match status" value="1"/>
</dbReference>
<feature type="domain" description="RNA polymerase sigma-70 region 1.2" evidence="1">
    <location>
        <begin position="229"/>
        <end position="257"/>
    </location>
</feature>
<evidence type="ECO:0000259" key="2">
    <source>
        <dbReference type="Pfam" id="PF03979"/>
    </source>
</evidence>
<protein>
    <recommendedName>
        <fullName evidence="4">RNA polymerase sigma-70 region 1.2 domain-containing protein</fullName>
    </recommendedName>
</protein>
<dbReference type="Gene3D" id="1.10.220.120">
    <property type="entry name" value="Sigma-70 factor, region 1.1"/>
    <property type="match status" value="1"/>
</dbReference>
<dbReference type="GO" id="GO:0003677">
    <property type="term" value="F:DNA binding"/>
    <property type="evidence" value="ECO:0007669"/>
    <property type="project" value="InterPro"/>
</dbReference>
<evidence type="ECO:0000259" key="1">
    <source>
        <dbReference type="Pfam" id="PF00140"/>
    </source>
</evidence>
<name>A0A0F9AY32_9ZZZZ</name>
<dbReference type="GO" id="GO:0016987">
    <property type="term" value="F:sigma factor activity"/>
    <property type="evidence" value="ECO:0007669"/>
    <property type="project" value="InterPro"/>
</dbReference>
<dbReference type="AlphaFoldDB" id="A0A0F9AY32"/>
<evidence type="ECO:0008006" key="4">
    <source>
        <dbReference type="Google" id="ProtNLM"/>
    </source>
</evidence>
<reference evidence="3" key="1">
    <citation type="journal article" date="2015" name="Nature">
        <title>Complex archaea that bridge the gap between prokaryotes and eukaryotes.</title>
        <authorList>
            <person name="Spang A."/>
            <person name="Saw J.H."/>
            <person name="Jorgensen S.L."/>
            <person name="Zaremba-Niedzwiedzka K."/>
            <person name="Martijn J."/>
            <person name="Lind A.E."/>
            <person name="van Eijk R."/>
            <person name="Schleper C."/>
            <person name="Guy L."/>
            <person name="Ettema T.J."/>
        </authorList>
    </citation>
    <scope>NUCLEOTIDE SEQUENCE</scope>
</reference>
<feature type="non-terminal residue" evidence="3">
    <location>
        <position position="396"/>
    </location>
</feature>
<dbReference type="EMBL" id="LAZR01055037">
    <property type="protein sequence ID" value="KKK77261.1"/>
    <property type="molecule type" value="Genomic_DNA"/>
</dbReference>
<dbReference type="InterPro" id="IPR013325">
    <property type="entry name" value="RNA_pol_sigma_r2"/>
</dbReference>
<dbReference type="InterPro" id="IPR009042">
    <property type="entry name" value="RNA_pol_sigma70_r1_2"/>
</dbReference>
<evidence type="ECO:0000313" key="3">
    <source>
        <dbReference type="EMBL" id="KKK77261.1"/>
    </source>
</evidence>
<proteinExistence type="predicted"/>
<dbReference type="Gene3D" id="1.10.601.10">
    <property type="entry name" value="RNA Polymerase Primary Sigma Factor"/>
    <property type="match status" value="1"/>
</dbReference>
<dbReference type="SUPFAM" id="SSF88946">
    <property type="entry name" value="Sigma2 domain of RNA polymerase sigma factors"/>
    <property type="match status" value="1"/>
</dbReference>
<organism evidence="3">
    <name type="scientific">marine sediment metagenome</name>
    <dbReference type="NCBI Taxonomy" id="412755"/>
    <lineage>
        <taxon>unclassified sequences</taxon>
        <taxon>metagenomes</taxon>
        <taxon>ecological metagenomes</taxon>
    </lineage>
</organism>
<feature type="domain" description="RNA polymerase sigma factor 70 region 1.1" evidence="2">
    <location>
        <begin position="134"/>
        <end position="205"/>
    </location>
</feature>
<gene>
    <name evidence="3" type="ORF">LCGC14_2855390</name>
</gene>
<dbReference type="InterPro" id="IPR042189">
    <property type="entry name" value="RNA_pol_sigma_70_r1_1_sf"/>
</dbReference>